<dbReference type="AlphaFoldDB" id="A0A6C0LBL2"/>
<feature type="region of interest" description="Disordered" evidence="1">
    <location>
        <begin position="247"/>
        <end position="314"/>
    </location>
</feature>
<organism evidence="2">
    <name type="scientific">viral metagenome</name>
    <dbReference type="NCBI Taxonomy" id="1070528"/>
    <lineage>
        <taxon>unclassified sequences</taxon>
        <taxon>metagenomes</taxon>
        <taxon>organismal metagenomes</taxon>
    </lineage>
</organism>
<feature type="compositionally biased region" description="Low complexity" evidence="1">
    <location>
        <begin position="279"/>
        <end position="299"/>
    </location>
</feature>
<reference evidence="2" key="1">
    <citation type="journal article" date="2020" name="Nature">
        <title>Giant virus diversity and host interactions through global metagenomics.</title>
        <authorList>
            <person name="Schulz F."/>
            <person name="Roux S."/>
            <person name="Paez-Espino D."/>
            <person name="Jungbluth S."/>
            <person name="Walsh D.A."/>
            <person name="Denef V.J."/>
            <person name="McMahon K.D."/>
            <person name="Konstantinidis K.T."/>
            <person name="Eloe-Fadrosh E.A."/>
            <person name="Kyrpides N.C."/>
            <person name="Woyke T."/>
        </authorList>
    </citation>
    <scope>NUCLEOTIDE SEQUENCE</scope>
    <source>
        <strain evidence="2">GVMAG-M-3300027759-42</strain>
    </source>
</reference>
<accession>A0A6C0LBL2</accession>
<proteinExistence type="predicted"/>
<evidence type="ECO:0000313" key="2">
    <source>
        <dbReference type="EMBL" id="QHU26642.1"/>
    </source>
</evidence>
<sequence length="329" mass="35922">MSSKPSTPIVVSVADWEPSSIRYMQPKVNERGGKSINIISTQTNRSLHVSTPLLMTWGVGDFVDEKTGESDGKYSMSLNFPNADYANAGTTALLEKVKAFETQILNDAVKNSEAWFGEEQPLAVVKHSFYPVLKYSKDKVTKKIDPSKPPSLRAKVPNYNGRWGIEIYDTKSERIFPCDNENMTPMDFIPKMSNVACVLQCGGLWFGGKGWGLTWKLVQCVVKPKELVSVYGKCHIQLSMDDISKMDSVPANAEDEEESAPAAPISTEVEDSDAEDEAPSVAATPAPVKKVIKKAASPAVPEPVPESVDEGEAEAVAAPKKKILKKKVT</sequence>
<protein>
    <submittedName>
        <fullName evidence="2">Uncharacterized protein</fullName>
    </submittedName>
</protein>
<dbReference type="EMBL" id="MN740443">
    <property type="protein sequence ID" value="QHU26642.1"/>
    <property type="molecule type" value="Genomic_DNA"/>
</dbReference>
<evidence type="ECO:0000256" key="1">
    <source>
        <dbReference type="SAM" id="MobiDB-lite"/>
    </source>
</evidence>
<name>A0A6C0LBL2_9ZZZZ</name>
<feature type="compositionally biased region" description="Acidic residues" evidence="1">
    <location>
        <begin position="268"/>
        <end position="278"/>
    </location>
</feature>